<evidence type="ECO:0000313" key="2">
    <source>
        <dbReference type="EMBL" id="GKV51998.1"/>
    </source>
</evidence>
<protein>
    <submittedName>
        <fullName evidence="2">Uncharacterized protein</fullName>
    </submittedName>
</protein>
<gene>
    <name evidence="2" type="ORF">SLEP1_g58608</name>
</gene>
<name>A0AAV5MPT8_9ROSI</name>
<keyword evidence="3" id="KW-1185">Reference proteome</keyword>
<proteinExistence type="predicted"/>
<dbReference type="EMBL" id="BPVZ01000582">
    <property type="protein sequence ID" value="GKV51998.1"/>
    <property type="molecule type" value="Genomic_DNA"/>
</dbReference>
<feature type="compositionally biased region" description="Basic and acidic residues" evidence="1">
    <location>
        <begin position="11"/>
        <end position="24"/>
    </location>
</feature>
<evidence type="ECO:0000256" key="1">
    <source>
        <dbReference type="SAM" id="MobiDB-lite"/>
    </source>
</evidence>
<evidence type="ECO:0000313" key="3">
    <source>
        <dbReference type="Proteomes" id="UP001054252"/>
    </source>
</evidence>
<accession>A0AAV5MPT8</accession>
<comment type="caution">
    <text evidence="2">The sequence shown here is derived from an EMBL/GenBank/DDBJ whole genome shotgun (WGS) entry which is preliminary data.</text>
</comment>
<dbReference type="Proteomes" id="UP001054252">
    <property type="component" value="Unassembled WGS sequence"/>
</dbReference>
<dbReference type="AlphaFoldDB" id="A0AAV5MPT8"/>
<sequence>MFQALGGHQNAHKEERAPEKQDKDLDLRGLVHQPHPHYSYSSLYLRPHLYRSYSGALGLIDPTIQNPLPVAYPLKSVRPRYSQASGIMIDNF</sequence>
<organism evidence="2 3">
    <name type="scientific">Rubroshorea leprosula</name>
    <dbReference type="NCBI Taxonomy" id="152421"/>
    <lineage>
        <taxon>Eukaryota</taxon>
        <taxon>Viridiplantae</taxon>
        <taxon>Streptophyta</taxon>
        <taxon>Embryophyta</taxon>
        <taxon>Tracheophyta</taxon>
        <taxon>Spermatophyta</taxon>
        <taxon>Magnoliopsida</taxon>
        <taxon>eudicotyledons</taxon>
        <taxon>Gunneridae</taxon>
        <taxon>Pentapetalae</taxon>
        <taxon>rosids</taxon>
        <taxon>malvids</taxon>
        <taxon>Malvales</taxon>
        <taxon>Dipterocarpaceae</taxon>
        <taxon>Rubroshorea</taxon>
    </lineage>
</organism>
<reference evidence="2 3" key="1">
    <citation type="journal article" date="2021" name="Commun. Biol.">
        <title>The genome of Shorea leprosula (Dipterocarpaceae) highlights the ecological relevance of drought in aseasonal tropical rainforests.</title>
        <authorList>
            <person name="Ng K.K.S."/>
            <person name="Kobayashi M.J."/>
            <person name="Fawcett J.A."/>
            <person name="Hatakeyama M."/>
            <person name="Paape T."/>
            <person name="Ng C.H."/>
            <person name="Ang C.C."/>
            <person name="Tnah L.H."/>
            <person name="Lee C.T."/>
            <person name="Nishiyama T."/>
            <person name="Sese J."/>
            <person name="O'Brien M.J."/>
            <person name="Copetti D."/>
            <person name="Mohd Noor M.I."/>
            <person name="Ong R.C."/>
            <person name="Putra M."/>
            <person name="Sireger I.Z."/>
            <person name="Indrioko S."/>
            <person name="Kosugi Y."/>
            <person name="Izuno A."/>
            <person name="Isagi Y."/>
            <person name="Lee S.L."/>
            <person name="Shimizu K.K."/>
        </authorList>
    </citation>
    <scope>NUCLEOTIDE SEQUENCE [LARGE SCALE GENOMIC DNA]</scope>
    <source>
        <strain evidence="2">214</strain>
    </source>
</reference>
<feature type="region of interest" description="Disordered" evidence="1">
    <location>
        <begin position="1"/>
        <end position="24"/>
    </location>
</feature>